<evidence type="ECO:0000259" key="6">
    <source>
        <dbReference type="PROSITE" id="PS51686"/>
    </source>
</evidence>
<evidence type="ECO:0000256" key="3">
    <source>
        <dbReference type="ARBA" id="ARBA00022691"/>
    </source>
</evidence>
<dbReference type="InterPro" id="IPR029063">
    <property type="entry name" value="SAM-dependent_MTases_sf"/>
</dbReference>
<dbReference type="InterPro" id="IPR035926">
    <property type="entry name" value="NusB-like_sf"/>
</dbReference>
<comment type="similarity">
    <text evidence="5">Belongs to the class I-like SAM-binding methyltransferase superfamily. RsmB/NOP family.</text>
</comment>
<dbReference type="PANTHER" id="PTHR22807:SF53">
    <property type="entry name" value="RIBOSOMAL RNA SMALL SUBUNIT METHYLTRANSFERASE B-RELATED"/>
    <property type="match status" value="1"/>
</dbReference>
<dbReference type="PROSITE" id="PS51686">
    <property type="entry name" value="SAM_MT_RSMB_NOP"/>
    <property type="match status" value="1"/>
</dbReference>
<dbReference type="InterPro" id="IPR006027">
    <property type="entry name" value="NusB_RsmB_TIM44"/>
</dbReference>
<evidence type="ECO:0000256" key="4">
    <source>
        <dbReference type="ARBA" id="ARBA00022884"/>
    </source>
</evidence>
<evidence type="ECO:0000256" key="2">
    <source>
        <dbReference type="ARBA" id="ARBA00022679"/>
    </source>
</evidence>
<accession>A0A2V1K845</accession>
<keyword evidence="8" id="KW-1185">Reference proteome</keyword>
<feature type="binding site" evidence="5">
    <location>
        <position position="308"/>
    </location>
    <ligand>
        <name>S-adenosyl-L-methionine</name>
        <dbReference type="ChEBI" id="CHEBI:59789"/>
    </ligand>
</feature>
<dbReference type="Proteomes" id="UP000245283">
    <property type="component" value="Unassembled WGS sequence"/>
</dbReference>
<keyword evidence="1 5" id="KW-0489">Methyltransferase</keyword>
<feature type="binding site" evidence="5">
    <location>
        <begin position="283"/>
        <end position="289"/>
    </location>
    <ligand>
        <name>S-adenosyl-L-methionine</name>
        <dbReference type="ChEBI" id="CHEBI:59789"/>
    </ligand>
</feature>
<dbReference type="Gene3D" id="1.10.940.10">
    <property type="entry name" value="NusB-like"/>
    <property type="match status" value="1"/>
</dbReference>
<dbReference type="PRINTS" id="PR02008">
    <property type="entry name" value="RCMTFAMILY"/>
</dbReference>
<dbReference type="Pfam" id="PF01029">
    <property type="entry name" value="NusB"/>
    <property type="match status" value="1"/>
</dbReference>
<evidence type="ECO:0000313" key="7">
    <source>
        <dbReference type="EMBL" id="PWF26386.1"/>
    </source>
</evidence>
<feature type="active site" description="Nucleophile" evidence="5">
    <location>
        <position position="405"/>
    </location>
</feature>
<comment type="caution">
    <text evidence="5">Lacks conserved residue(s) required for the propagation of feature annotation.</text>
</comment>
<dbReference type="GO" id="GO:0001510">
    <property type="term" value="P:RNA methylation"/>
    <property type="evidence" value="ECO:0007669"/>
    <property type="project" value="InterPro"/>
</dbReference>
<dbReference type="GO" id="GO:0003723">
    <property type="term" value="F:RNA binding"/>
    <property type="evidence" value="ECO:0007669"/>
    <property type="project" value="UniProtKB-UniRule"/>
</dbReference>
<reference evidence="8" key="1">
    <citation type="submission" date="2018-05" db="EMBL/GenBank/DDBJ databases">
        <authorList>
            <person name="Li Y."/>
        </authorList>
    </citation>
    <scope>NUCLEOTIDE SEQUENCE [LARGE SCALE GENOMIC DNA]</scope>
    <source>
        <strain evidence="8">sk1b4</strain>
    </source>
</reference>
<dbReference type="CDD" id="cd02440">
    <property type="entry name" value="AdoMet_MTases"/>
    <property type="match status" value="1"/>
</dbReference>
<evidence type="ECO:0000256" key="5">
    <source>
        <dbReference type="PROSITE-ProRule" id="PRU01023"/>
    </source>
</evidence>
<feature type="domain" description="SAM-dependent MTase RsmB/NOP-type" evidence="6">
    <location>
        <begin position="190"/>
        <end position="470"/>
    </location>
</feature>
<keyword evidence="2 5" id="KW-0808">Transferase</keyword>
<dbReference type="Pfam" id="PF01189">
    <property type="entry name" value="Methyltr_RsmB-F"/>
    <property type="match status" value="1"/>
</dbReference>
<organism evidence="7 8">
    <name type="scientific">Ancrocorticia populi</name>
    <dbReference type="NCBI Taxonomy" id="2175228"/>
    <lineage>
        <taxon>Bacteria</taxon>
        <taxon>Bacillati</taxon>
        <taxon>Actinomycetota</taxon>
        <taxon>Actinomycetes</taxon>
        <taxon>Actinomycetales</taxon>
        <taxon>Actinomycetaceae</taxon>
        <taxon>Ancrocorticia</taxon>
    </lineage>
</organism>
<dbReference type="GO" id="GO:0008173">
    <property type="term" value="F:RNA methyltransferase activity"/>
    <property type="evidence" value="ECO:0007669"/>
    <property type="project" value="InterPro"/>
</dbReference>
<dbReference type="SUPFAM" id="SSF53335">
    <property type="entry name" value="S-adenosyl-L-methionine-dependent methyltransferases"/>
    <property type="match status" value="1"/>
</dbReference>
<dbReference type="InterPro" id="IPR023267">
    <property type="entry name" value="RCMT"/>
</dbReference>
<name>A0A2V1K845_9ACTO</name>
<proteinExistence type="inferred from homology"/>
<dbReference type="InterPro" id="IPR001678">
    <property type="entry name" value="MeTrfase_RsmB-F_NOP2_dom"/>
</dbReference>
<dbReference type="OrthoDB" id="9810297at2"/>
<evidence type="ECO:0000256" key="1">
    <source>
        <dbReference type="ARBA" id="ARBA00022603"/>
    </source>
</evidence>
<dbReference type="GO" id="GO:0006355">
    <property type="term" value="P:regulation of DNA-templated transcription"/>
    <property type="evidence" value="ECO:0007669"/>
    <property type="project" value="InterPro"/>
</dbReference>
<comment type="caution">
    <text evidence="7">The sequence shown here is derived from an EMBL/GenBank/DDBJ whole genome shotgun (WGS) entry which is preliminary data.</text>
</comment>
<dbReference type="RefSeq" id="WP_109093458.1">
    <property type="nucleotide sequence ID" value="NZ_JBQDYW010000005.1"/>
</dbReference>
<keyword evidence="3 5" id="KW-0949">S-adenosyl-L-methionine</keyword>
<evidence type="ECO:0000313" key="8">
    <source>
        <dbReference type="Proteomes" id="UP000245283"/>
    </source>
</evidence>
<dbReference type="PANTHER" id="PTHR22807">
    <property type="entry name" value="NOP2 YEAST -RELATED NOL1/NOP2/FMU SUN DOMAIN-CONTAINING"/>
    <property type="match status" value="1"/>
</dbReference>
<keyword evidence="4 5" id="KW-0694">RNA-binding</keyword>
<dbReference type="InterPro" id="IPR049560">
    <property type="entry name" value="MeTrfase_RsmB-F_NOP2_cat"/>
</dbReference>
<feature type="binding site" evidence="5">
    <location>
        <position position="352"/>
    </location>
    <ligand>
        <name>S-adenosyl-L-methionine</name>
        <dbReference type="ChEBI" id="CHEBI:59789"/>
    </ligand>
</feature>
<dbReference type="AlphaFoldDB" id="A0A2V1K845"/>
<dbReference type="EMBL" id="QETB01000003">
    <property type="protein sequence ID" value="PWF26386.1"/>
    <property type="molecule type" value="Genomic_DNA"/>
</dbReference>
<gene>
    <name evidence="7" type="ORF">DD236_05865</name>
</gene>
<sequence length="472" mass="51947">MDTRNSSWRPRRDQSDPSRLVAYDVLRAVHEDGAYANLILPQLLRKARLSGRDAAFATNLAYGTLRLQGRWDAIISRCTQGRELSDIDPELLDILRLGAHQLLELETPPHAALYEMVTLTRNELSQNRGGFVNAVLRRVDEKAGQWEEILHKSAATQAEFLAMWHSHPRWIVEEFERSLEANGRMASDVESILAANNTPPKVALVPRDVTKRQLRRALVSEGLEYAQPALMPNALLLESGDPHQLRMIQSGAAGVQDEGSQLIAALLAEAPLSGSDNLWLDMCAGPGGKTATLASYALERGARIHANEPHEHRLDLVANAVDPFADLVDLRLGTGESIGEEEPNAYDRVLVDAPCSGLGSLRRRPESRWNKHPEDILELTRLQTQLLTSAFKALRPGGILLYSTCTPALAETRGVVQAFLDGNPQASLIDPAPTVAQVALRPVDSHQGMMQLWPDTEQSDAMFIAMVSKMAS</sequence>
<dbReference type="SUPFAM" id="SSF48013">
    <property type="entry name" value="NusB-like"/>
    <property type="match status" value="1"/>
</dbReference>
<protein>
    <submittedName>
        <fullName evidence="7">16S rRNA methyltransferase</fullName>
    </submittedName>
</protein>
<dbReference type="Gene3D" id="3.40.50.150">
    <property type="entry name" value="Vaccinia Virus protein VP39"/>
    <property type="match status" value="1"/>
</dbReference>